<evidence type="ECO:0000313" key="1">
    <source>
        <dbReference type="EMBL" id="QDV20005.1"/>
    </source>
</evidence>
<sequence length="162" mass="18500">MSLIKQEDRGFQPPAGMNFSTEDILSLKMLSRTLCKIASFLQNDLHASQLVGYEDWWQHDGLHFRKAACDIHDLFAIVQTPRSLIEAMPGDELVYIGIAPPDALWYLRFYSSWDDEGLELTGLFDLTLPADMAVQFRASVIPELECTILEQDALEYFKEIIL</sequence>
<accession>A0A518FUP3</accession>
<dbReference type="EMBL" id="CP036317">
    <property type="protein sequence ID" value="QDV20005.1"/>
    <property type="molecule type" value="Genomic_DNA"/>
</dbReference>
<proteinExistence type="predicted"/>
<protein>
    <submittedName>
        <fullName evidence="1">Uncharacterized protein</fullName>
    </submittedName>
</protein>
<organism evidence="1 2">
    <name type="scientific">Gimesia panareensis</name>
    <dbReference type="NCBI Taxonomy" id="2527978"/>
    <lineage>
        <taxon>Bacteria</taxon>
        <taxon>Pseudomonadati</taxon>
        <taxon>Planctomycetota</taxon>
        <taxon>Planctomycetia</taxon>
        <taxon>Planctomycetales</taxon>
        <taxon>Planctomycetaceae</taxon>
        <taxon>Gimesia</taxon>
    </lineage>
</organism>
<dbReference type="Proteomes" id="UP000320839">
    <property type="component" value="Chromosome"/>
</dbReference>
<reference evidence="1 2" key="1">
    <citation type="submission" date="2019-02" db="EMBL/GenBank/DDBJ databases">
        <title>Deep-cultivation of Planctomycetes and their phenomic and genomic characterization uncovers novel biology.</title>
        <authorList>
            <person name="Wiegand S."/>
            <person name="Jogler M."/>
            <person name="Boedeker C."/>
            <person name="Pinto D."/>
            <person name="Vollmers J."/>
            <person name="Rivas-Marin E."/>
            <person name="Kohn T."/>
            <person name="Peeters S.H."/>
            <person name="Heuer A."/>
            <person name="Rast P."/>
            <person name="Oberbeckmann S."/>
            <person name="Bunk B."/>
            <person name="Jeske O."/>
            <person name="Meyerdierks A."/>
            <person name="Storesund J.E."/>
            <person name="Kallscheuer N."/>
            <person name="Luecker S."/>
            <person name="Lage O.M."/>
            <person name="Pohl T."/>
            <person name="Merkel B.J."/>
            <person name="Hornburger P."/>
            <person name="Mueller R.-W."/>
            <person name="Bruemmer F."/>
            <person name="Labrenz M."/>
            <person name="Spormann A.M."/>
            <person name="Op den Camp H."/>
            <person name="Overmann J."/>
            <person name="Amann R."/>
            <person name="Jetten M.S.M."/>
            <person name="Mascher T."/>
            <person name="Medema M.H."/>
            <person name="Devos D.P."/>
            <person name="Kaster A.-K."/>
            <person name="Ovreas L."/>
            <person name="Rohde M."/>
            <person name="Galperin M.Y."/>
            <person name="Jogler C."/>
        </authorList>
    </citation>
    <scope>NUCLEOTIDE SEQUENCE [LARGE SCALE GENOMIC DNA]</scope>
    <source>
        <strain evidence="1 2">Pan153</strain>
    </source>
</reference>
<evidence type="ECO:0000313" key="2">
    <source>
        <dbReference type="Proteomes" id="UP000320839"/>
    </source>
</evidence>
<gene>
    <name evidence="1" type="ORF">Pan153_46740</name>
</gene>
<name>A0A518FUP3_9PLAN</name>
<dbReference type="AlphaFoldDB" id="A0A518FUP3"/>
<dbReference type="RefSeq" id="WP_145457970.1">
    <property type="nucleotide sequence ID" value="NZ_CP036317.1"/>
</dbReference>
<dbReference type="OrthoDB" id="3078523at2"/>